<proteinExistence type="predicted"/>
<name>A0AA38FF74_TAXCH</name>
<organism evidence="1 2">
    <name type="scientific">Taxus chinensis</name>
    <name type="common">Chinese yew</name>
    <name type="synonym">Taxus wallichiana var. chinensis</name>
    <dbReference type="NCBI Taxonomy" id="29808"/>
    <lineage>
        <taxon>Eukaryota</taxon>
        <taxon>Viridiplantae</taxon>
        <taxon>Streptophyta</taxon>
        <taxon>Embryophyta</taxon>
        <taxon>Tracheophyta</taxon>
        <taxon>Spermatophyta</taxon>
        <taxon>Pinopsida</taxon>
        <taxon>Pinidae</taxon>
        <taxon>Conifers II</taxon>
        <taxon>Cupressales</taxon>
        <taxon>Taxaceae</taxon>
        <taxon>Taxus</taxon>
    </lineage>
</organism>
<keyword evidence="2" id="KW-1185">Reference proteome</keyword>
<evidence type="ECO:0000313" key="2">
    <source>
        <dbReference type="Proteomes" id="UP000824469"/>
    </source>
</evidence>
<feature type="non-terminal residue" evidence="1">
    <location>
        <position position="95"/>
    </location>
</feature>
<feature type="non-terminal residue" evidence="1">
    <location>
        <position position="1"/>
    </location>
</feature>
<comment type="caution">
    <text evidence="1">The sequence shown here is derived from an EMBL/GenBank/DDBJ whole genome shotgun (WGS) entry which is preliminary data.</text>
</comment>
<protein>
    <submittedName>
        <fullName evidence="1">Uncharacterized protein</fullName>
    </submittedName>
</protein>
<evidence type="ECO:0000313" key="1">
    <source>
        <dbReference type="EMBL" id="KAH9300308.1"/>
    </source>
</evidence>
<dbReference type="EMBL" id="JAHRHJ020000009">
    <property type="protein sequence ID" value="KAH9300308.1"/>
    <property type="molecule type" value="Genomic_DNA"/>
</dbReference>
<sequence length="95" mass="10291">NPSTPQKCNQGHVIDGMLLNHDAESKVLLFDSLHGRTGPHCAANYGHTNCLEAIHSAGNSAPVADSWWAWEVTVRFAAFALINYALSRFGTVAIK</sequence>
<dbReference type="Proteomes" id="UP000824469">
    <property type="component" value="Unassembled WGS sequence"/>
</dbReference>
<dbReference type="AlphaFoldDB" id="A0AA38FF74"/>
<gene>
    <name evidence="1" type="ORF">KI387_011891</name>
</gene>
<reference evidence="1 2" key="1">
    <citation type="journal article" date="2021" name="Nat. Plants">
        <title>The Taxus genome provides insights into paclitaxel biosynthesis.</title>
        <authorList>
            <person name="Xiong X."/>
            <person name="Gou J."/>
            <person name="Liao Q."/>
            <person name="Li Y."/>
            <person name="Zhou Q."/>
            <person name="Bi G."/>
            <person name="Li C."/>
            <person name="Du R."/>
            <person name="Wang X."/>
            <person name="Sun T."/>
            <person name="Guo L."/>
            <person name="Liang H."/>
            <person name="Lu P."/>
            <person name="Wu Y."/>
            <person name="Zhang Z."/>
            <person name="Ro D.K."/>
            <person name="Shang Y."/>
            <person name="Huang S."/>
            <person name="Yan J."/>
        </authorList>
    </citation>
    <scope>NUCLEOTIDE SEQUENCE [LARGE SCALE GENOMIC DNA]</scope>
    <source>
        <strain evidence="1">Ta-2019</strain>
    </source>
</reference>
<accession>A0AA38FF74</accession>